<evidence type="ECO:0000313" key="2">
    <source>
        <dbReference type="Proteomes" id="UP000050454"/>
    </source>
</evidence>
<dbReference type="RefSeq" id="WP_055152029.1">
    <property type="nucleotide sequence ID" value="NZ_JXSZ01000017.1"/>
</dbReference>
<dbReference type="EMBL" id="LGTQ01000017">
    <property type="protein sequence ID" value="KPM46585.1"/>
    <property type="molecule type" value="Genomic_DNA"/>
</dbReference>
<dbReference type="OrthoDB" id="765399at2"/>
<gene>
    <name evidence="1" type="ORF">AFM12_19200</name>
</gene>
<name>A0A0P7BYE7_9BACT</name>
<sequence length="141" mass="16024">MAEQINFQIKAIETLELSINQFDGEIPEEMQVGYNYELQHNINVEHQVTAVVCTLKISDQKSKKTFGRLKVACIYHIVDIEKYLSEDKKTVLFPEGFNITLNSITLSTVRGIAYARFQGTYLQNAILPIIDPKSFVLGDPQ</sequence>
<dbReference type="STRING" id="1605367.AFM12_19200"/>
<dbReference type="Proteomes" id="UP000050454">
    <property type="component" value="Unassembled WGS sequence"/>
</dbReference>
<keyword evidence="2" id="KW-1185">Reference proteome</keyword>
<reference evidence="1 2" key="1">
    <citation type="submission" date="2015-07" db="EMBL/GenBank/DDBJ databases">
        <title>The draft genome sequence of Leadbetterella sp. JN14-9.</title>
        <authorList>
            <person name="Liu Y."/>
            <person name="Du J."/>
            <person name="Shao Z."/>
        </authorList>
    </citation>
    <scope>NUCLEOTIDE SEQUENCE [LARGE SCALE GENOMIC DNA]</scope>
    <source>
        <strain evidence="1 2">JN14-9</strain>
    </source>
</reference>
<proteinExistence type="predicted"/>
<evidence type="ECO:0000313" key="1">
    <source>
        <dbReference type="EMBL" id="KPM46585.1"/>
    </source>
</evidence>
<evidence type="ECO:0008006" key="3">
    <source>
        <dbReference type="Google" id="ProtNLM"/>
    </source>
</evidence>
<comment type="caution">
    <text evidence="1">The sequence shown here is derived from an EMBL/GenBank/DDBJ whole genome shotgun (WGS) entry which is preliminary data.</text>
</comment>
<protein>
    <recommendedName>
        <fullName evidence="3">Preprotein translocase subunit SecB</fullName>
    </recommendedName>
</protein>
<accession>A0A0P7BYE7</accession>
<organism evidence="1 2">
    <name type="scientific">Jiulongibacter sediminis</name>
    <dbReference type="NCBI Taxonomy" id="1605367"/>
    <lineage>
        <taxon>Bacteria</taxon>
        <taxon>Pseudomonadati</taxon>
        <taxon>Bacteroidota</taxon>
        <taxon>Cytophagia</taxon>
        <taxon>Cytophagales</taxon>
        <taxon>Leadbetterellaceae</taxon>
        <taxon>Jiulongibacter</taxon>
    </lineage>
</organism>
<dbReference type="AlphaFoldDB" id="A0A0P7BYE7"/>